<protein>
    <submittedName>
        <fullName evidence="1">(Mediterranean fruit fly) hypothetical protein</fullName>
    </submittedName>
</protein>
<reference evidence="1" key="1">
    <citation type="submission" date="2020-11" db="EMBL/GenBank/DDBJ databases">
        <authorList>
            <person name="Whitehead M."/>
        </authorList>
    </citation>
    <scope>NUCLEOTIDE SEQUENCE</scope>
    <source>
        <strain evidence="1">EGII</strain>
    </source>
</reference>
<keyword evidence="2" id="KW-1185">Reference proteome</keyword>
<dbReference type="Proteomes" id="UP000606786">
    <property type="component" value="Unassembled WGS sequence"/>
</dbReference>
<dbReference type="EMBL" id="CAJHJT010000001">
    <property type="protein sequence ID" value="CAD6993021.1"/>
    <property type="molecule type" value="Genomic_DNA"/>
</dbReference>
<evidence type="ECO:0000313" key="1">
    <source>
        <dbReference type="EMBL" id="CAD6993021.1"/>
    </source>
</evidence>
<accession>A0A811U308</accession>
<sequence>MPSLSLPLCNFLLNSSAHGWLKMTRRNASFTLTSVTLFFLKIPWRHITGGAGCEKLKVSNLNLIREIVLNKSDESSTI</sequence>
<evidence type="ECO:0000313" key="2">
    <source>
        <dbReference type="Proteomes" id="UP000606786"/>
    </source>
</evidence>
<proteinExistence type="predicted"/>
<organism evidence="1 2">
    <name type="scientific">Ceratitis capitata</name>
    <name type="common">Mediterranean fruit fly</name>
    <name type="synonym">Tephritis capitata</name>
    <dbReference type="NCBI Taxonomy" id="7213"/>
    <lineage>
        <taxon>Eukaryota</taxon>
        <taxon>Metazoa</taxon>
        <taxon>Ecdysozoa</taxon>
        <taxon>Arthropoda</taxon>
        <taxon>Hexapoda</taxon>
        <taxon>Insecta</taxon>
        <taxon>Pterygota</taxon>
        <taxon>Neoptera</taxon>
        <taxon>Endopterygota</taxon>
        <taxon>Diptera</taxon>
        <taxon>Brachycera</taxon>
        <taxon>Muscomorpha</taxon>
        <taxon>Tephritoidea</taxon>
        <taxon>Tephritidae</taxon>
        <taxon>Ceratitis</taxon>
        <taxon>Ceratitis</taxon>
    </lineage>
</organism>
<dbReference type="AlphaFoldDB" id="A0A811U308"/>
<comment type="caution">
    <text evidence="1">The sequence shown here is derived from an EMBL/GenBank/DDBJ whole genome shotgun (WGS) entry which is preliminary data.</text>
</comment>
<name>A0A811U308_CERCA</name>
<gene>
    <name evidence="1" type="ORF">CCAP1982_LOCUS1857</name>
</gene>